<keyword evidence="3" id="KW-0328">Glycosyltransferase</keyword>
<evidence type="ECO:0000256" key="5">
    <source>
        <dbReference type="ARBA" id="ARBA00023136"/>
    </source>
</evidence>
<dbReference type="PANTHER" id="PTHR43646:SF2">
    <property type="entry name" value="GLYCOSYLTRANSFERASE 2-LIKE DOMAIN-CONTAINING PROTEIN"/>
    <property type="match status" value="1"/>
</dbReference>
<dbReference type="OrthoDB" id="9790005at2"/>
<dbReference type="Proteomes" id="UP000290253">
    <property type="component" value="Unassembled WGS sequence"/>
</dbReference>
<dbReference type="SUPFAM" id="SSF53448">
    <property type="entry name" value="Nucleotide-diphospho-sugar transferases"/>
    <property type="match status" value="1"/>
</dbReference>
<dbReference type="PANTHER" id="PTHR43646">
    <property type="entry name" value="GLYCOSYLTRANSFERASE"/>
    <property type="match status" value="1"/>
</dbReference>
<comment type="subcellular location">
    <subcellularLocation>
        <location evidence="1">Cell membrane</location>
    </subcellularLocation>
</comment>
<organism evidence="7 8">
    <name type="scientific">Silvibacterium dinghuense</name>
    <dbReference type="NCBI Taxonomy" id="1560006"/>
    <lineage>
        <taxon>Bacteria</taxon>
        <taxon>Pseudomonadati</taxon>
        <taxon>Acidobacteriota</taxon>
        <taxon>Terriglobia</taxon>
        <taxon>Terriglobales</taxon>
        <taxon>Acidobacteriaceae</taxon>
        <taxon>Silvibacterium</taxon>
    </lineage>
</organism>
<evidence type="ECO:0000259" key="6">
    <source>
        <dbReference type="Pfam" id="PF13632"/>
    </source>
</evidence>
<keyword evidence="4 7" id="KW-0808">Transferase</keyword>
<dbReference type="RefSeq" id="WP_129207542.1">
    <property type="nucleotide sequence ID" value="NZ_BMGU01000001.1"/>
</dbReference>
<dbReference type="InterPro" id="IPR001173">
    <property type="entry name" value="Glyco_trans_2-like"/>
</dbReference>
<accession>A0A4Q1SJZ0</accession>
<dbReference type="AlphaFoldDB" id="A0A4Q1SJZ0"/>
<comment type="caution">
    <text evidence="7">The sequence shown here is derived from an EMBL/GenBank/DDBJ whole genome shotgun (WGS) entry which is preliminary data.</text>
</comment>
<dbReference type="Pfam" id="PF13632">
    <property type="entry name" value="Glyco_trans_2_3"/>
    <property type="match status" value="1"/>
</dbReference>
<reference evidence="7 8" key="1">
    <citation type="journal article" date="2016" name="Int. J. Syst. Evol. Microbiol.">
        <title>Acidipila dinghuensis sp. nov., an acidobacterium isolated from forest soil.</title>
        <authorList>
            <person name="Jiang Y.W."/>
            <person name="Wang J."/>
            <person name="Chen M.H."/>
            <person name="Lv Y.Y."/>
            <person name="Qiu L.H."/>
        </authorList>
    </citation>
    <scope>NUCLEOTIDE SEQUENCE [LARGE SCALE GENOMIC DNA]</scope>
    <source>
        <strain evidence="7 8">DHOF10</strain>
    </source>
</reference>
<dbReference type="Gene3D" id="3.90.550.10">
    <property type="entry name" value="Spore Coat Polysaccharide Biosynthesis Protein SpsA, Chain A"/>
    <property type="match status" value="1"/>
</dbReference>
<dbReference type="GO" id="GO:0016757">
    <property type="term" value="F:glycosyltransferase activity"/>
    <property type="evidence" value="ECO:0007669"/>
    <property type="project" value="UniProtKB-KW"/>
</dbReference>
<dbReference type="GO" id="GO:0005886">
    <property type="term" value="C:plasma membrane"/>
    <property type="evidence" value="ECO:0007669"/>
    <property type="project" value="UniProtKB-SubCell"/>
</dbReference>
<protein>
    <submittedName>
        <fullName evidence="7">Glycosyltransferase family 2 protein</fullName>
    </submittedName>
</protein>
<sequence>MSTESQSTAEAVSRPQAAARPFQNLGIIIPTWKAERHWADLERALAMQGLSPEQVLIIDSSSPDRTCELARASGYRVVVIPQKEFGHGRTRQAAIASMPPEAELLLYMTQDAVLDSPDSVCNLCAAMNDPEVGAAYGRQLPRAEADAIERHARLFSYPDVSQVRSFESRHAVGIRAAFLSNSFAIYRRTALEAVGGFPSDVIFGEDSYVAAKLLMAGWKVVYQADATAVHSHAFTVRQEFARYFDIGVHHDREAWMLEAFGSAGGEGQKFVRSELAYLNRHDRSLIPLALVRTATKLLAYRLGRHWRRLPNAWNCRLSSNPVFWQAS</sequence>
<evidence type="ECO:0000313" key="8">
    <source>
        <dbReference type="Proteomes" id="UP000290253"/>
    </source>
</evidence>
<keyword evidence="8" id="KW-1185">Reference proteome</keyword>
<evidence type="ECO:0000256" key="2">
    <source>
        <dbReference type="ARBA" id="ARBA00022475"/>
    </source>
</evidence>
<feature type="domain" description="Glycosyltransferase 2-like" evidence="6">
    <location>
        <begin position="107"/>
        <end position="242"/>
    </location>
</feature>
<evidence type="ECO:0000256" key="1">
    <source>
        <dbReference type="ARBA" id="ARBA00004236"/>
    </source>
</evidence>
<proteinExistence type="predicted"/>
<gene>
    <name evidence="7" type="ORF">ESZ00_07845</name>
</gene>
<evidence type="ECO:0000256" key="3">
    <source>
        <dbReference type="ARBA" id="ARBA00022676"/>
    </source>
</evidence>
<name>A0A4Q1SJZ0_9BACT</name>
<evidence type="ECO:0000256" key="4">
    <source>
        <dbReference type="ARBA" id="ARBA00022679"/>
    </source>
</evidence>
<dbReference type="EMBL" id="SDMK01000001">
    <property type="protein sequence ID" value="RXS97763.1"/>
    <property type="molecule type" value="Genomic_DNA"/>
</dbReference>
<evidence type="ECO:0000313" key="7">
    <source>
        <dbReference type="EMBL" id="RXS97763.1"/>
    </source>
</evidence>
<dbReference type="CDD" id="cd00761">
    <property type="entry name" value="Glyco_tranf_GTA_type"/>
    <property type="match status" value="1"/>
</dbReference>
<dbReference type="InterPro" id="IPR029044">
    <property type="entry name" value="Nucleotide-diphossugar_trans"/>
</dbReference>
<keyword evidence="2" id="KW-1003">Cell membrane</keyword>
<keyword evidence="5" id="KW-0472">Membrane</keyword>